<accession>A0A645J6K8</accession>
<sequence>MAVGILARRKVDINIVKISPLLIPAYVAMPNTISKEYPMHIAGNTSPNHLFFLLDKNICRKTANTRITNKNIIPIDALIIYLPPF</sequence>
<protein>
    <submittedName>
        <fullName evidence="1">Uncharacterized protein</fullName>
    </submittedName>
</protein>
<gene>
    <name evidence="1" type="ORF">SDC9_206745</name>
</gene>
<dbReference type="EMBL" id="VSSQ01132517">
    <property type="protein sequence ID" value="MPN59027.1"/>
    <property type="molecule type" value="Genomic_DNA"/>
</dbReference>
<dbReference type="AlphaFoldDB" id="A0A645J6K8"/>
<reference evidence="1" key="1">
    <citation type="submission" date="2019-08" db="EMBL/GenBank/DDBJ databases">
        <authorList>
            <person name="Kucharzyk K."/>
            <person name="Murdoch R.W."/>
            <person name="Higgins S."/>
            <person name="Loffler F."/>
        </authorList>
    </citation>
    <scope>NUCLEOTIDE SEQUENCE</scope>
</reference>
<evidence type="ECO:0000313" key="1">
    <source>
        <dbReference type="EMBL" id="MPN59027.1"/>
    </source>
</evidence>
<comment type="caution">
    <text evidence="1">The sequence shown here is derived from an EMBL/GenBank/DDBJ whole genome shotgun (WGS) entry which is preliminary data.</text>
</comment>
<organism evidence="1">
    <name type="scientific">bioreactor metagenome</name>
    <dbReference type="NCBI Taxonomy" id="1076179"/>
    <lineage>
        <taxon>unclassified sequences</taxon>
        <taxon>metagenomes</taxon>
        <taxon>ecological metagenomes</taxon>
    </lineage>
</organism>
<proteinExistence type="predicted"/>
<name>A0A645J6K8_9ZZZZ</name>